<evidence type="ECO:0000256" key="4">
    <source>
        <dbReference type="ARBA" id="ARBA00022833"/>
    </source>
</evidence>
<dbReference type="InterPro" id="IPR011032">
    <property type="entry name" value="GroES-like_sf"/>
</dbReference>
<dbReference type="GO" id="GO:0003939">
    <property type="term" value="F:L-iditol 2-dehydrogenase (NAD+) activity"/>
    <property type="evidence" value="ECO:0007669"/>
    <property type="project" value="TreeGrafter"/>
</dbReference>
<dbReference type="InterPro" id="IPR020843">
    <property type="entry name" value="ER"/>
</dbReference>
<evidence type="ECO:0000313" key="9">
    <source>
        <dbReference type="EMBL" id="CDP38785.1"/>
    </source>
</evidence>
<evidence type="ECO:0000256" key="1">
    <source>
        <dbReference type="ARBA" id="ARBA00001947"/>
    </source>
</evidence>
<evidence type="ECO:0000259" key="8">
    <source>
        <dbReference type="SMART" id="SM00829"/>
    </source>
</evidence>
<keyword evidence="5 9" id="KW-0560">Oxidoreductase</keyword>
<dbReference type="GO" id="GO:0008270">
    <property type="term" value="F:zinc ion binding"/>
    <property type="evidence" value="ECO:0007669"/>
    <property type="project" value="InterPro"/>
</dbReference>
<dbReference type="GO" id="GO:0006062">
    <property type="term" value="P:sorbitol catabolic process"/>
    <property type="evidence" value="ECO:0007669"/>
    <property type="project" value="TreeGrafter"/>
</dbReference>
<evidence type="ECO:0000256" key="6">
    <source>
        <dbReference type="ARBA" id="ARBA00023027"/>
    </source>
</evidence>
<dbReference type="FunFam" id="3.40.50.720:FF:000068">
    <property type="entry name" value="Sorbitol dehydrogenase"/>
    <property type="match status" value="1"/>
</dbReference>
<proteinExistence type="inferred from homology"/>
<dbReference type="EMBL" id="HG937694">
    <property type="protein sequence ID" value="CDP38785.1"/>
    <property type="molecule type" value="Genomic_DNA"/>
</dbReference>
<dbReference type="Gene3D" id="3.90.180.10">
    <property type="entry name" value="Medium-chain alcohol dehydrogenases, catalytic domain"/>
    <property type="match status" value="1"/>
</dbReference>
<dbReference type="GO" id="GO:0046526">
    <property type="term" value="F:D-xylulose reductase activity"/>
    <property type="evidence" value="ECO:0007669"/>
    <property type="project" value="UniProtKB-EC"/>
</dbReference>
<accession>A0A060TCI3</accession>
<dbReference type="InterPro" id="IPR045306">
    <property type="entry name" value="SDH-like"/>
</dbReference>
<keyword evidence="3 7" id="KW-0479">Metal-binding</keyword>
<dbReference type="PhylomeDB" id="A0A060TCI3"/>
<keyword evidence="6" id="KW-0520">NAD</keyword>
<name>A0A060TCI3_BLAAD</name>
<evidence type="ECO:0000256" key="2">
    <source>
        <dbReference type="ARBA" id="ARBA00008072"/>
    </source>
</evidence>
<feature type="domain" description="Enoyl reductase (ER)" evidence="8">
    <location>
        <begin position="11"/>
        <end position="355"/>
    </location>
</feature>
<comment type="cofactor">
    <cofactor evidence="1 7">
        <name>Zn(2+)</name>
        <dbReference type="ChEBI" id="CHEBI:29105"/>
    </cofactor>
</comment>
<dbReference type="SUPFAM" id="SSF51735">
    <property type="entry name" value="NAD(P)-binding Rossmann-fold domains"/>
    <property type="match status" value="1"/>
</dbReference>
<keyword evidence="4 7" id="KW-0862">Zinc</keyword>
<dbReference type="Pfam" id="PF08240">
    <property type="entry name" value="ADH_N"/>
    <property type="match status" value="1"/>
</dbReference>
<dbReference type="InterPro" id="IPR013154">
    <property type="entry name" value="ADH-like_N"/>
</dbReference>
<dbReference type="AlphaFoldDB" id="A0A060TCI3"/>
<gene>
    <name evidence="9" type="ORF">GNLVRS02_ARAD1D42592g</name>
</gene>
<dbReference type="PANTHER" id="PTHR43161:SF9">
    <property type="entry name" value="SORBITOL DEHYDROGENASE"/>
    <property type="match status" value="1"/>
</dbReference>
<evidence type="ECO:0000256" key="3">
    <source>
        <dbReference type="ARBA" id="ARBA00022723"/>
    </source>
</evidence>
<dbReference type="PANTHER" id="PTHR43161">
    <property type="entry name" value="SORBITOL DEHYDROGENASE"/>
    <property type="match status" value="1"/>
</dbReference>
<dbReference type="InterPro" id="IPR002328">
    <property type="entry name" value="ADH_Zn_CS"/>
</dbReference>
<organism evidence="9">
    <name type="scientific">Blastobotrys adeninivorans</name>
    <name type="common">Yeast</name>
    <name type="synonym">Arxula adeninivorans</name>
    <dbReference type="NCBI Taxonomy" id="409370"/>
    <lineage>
        <taxon>Eukaryota</taxon>
        <taxon>Fungi</taxon>
        <taxon>Dikarya</taxon>
        <taxon>Ascomycota</taxon>
        <taxon>Saccharomycotina</taxon>
        <taxon>Dipodascomycetes</taxon>
        <taxon>Dipodascales</taxon>
        <taxon>Trichomonascaceae</taxon>
        <taxon>Blastobotrys</taxon>
    </lineage>
</organism>
<dbReference type="CDD" id="cd05285">
    <property type="entry name" value="sorbitol_DH"/>
    <property type="match status" value="1"/>
</dbReference>
<sequence length="364" mass="39579">MVDDNPAFVLTDVKKVTFENRPVPQLREPTDVRVRVEKTGICGSDVHYWQKGRIGDFILSSPMVLGHESSGVIEAVGSKVKGLKVGDRVAIEPGVPCRFCDFCREGLYNHCPDTVFAATPPHDGTLQKYYITSYDYCYKIPDHLDMEQAAMVEPVSVAVQIAKRAQLKATDEVIVFGCGPIGLLCQAIAKAYGCKKVVGVDISDSRLEFAKHYAADHVFKMPSPGEGESEEVFAKRAAVSLKAECGLKSIGVDVVLEATGAQPCIQAGVFASRPEARFVQAGMGREFVSFPTTAALIKQLNWTGSLRYTAGVYPTAVELVALSKVDVKPLITNRFKFEQAEQAFDLVKAGKESVVKVIIDGVPN</sequence>
<reference evidence="9" key="1">
    <citation type="submission" date="2014-02" db="EMBL/GenBank/DDBJ databases">
        <authorList>
            <person name="Genoscope - CEA"/>
        </authorList>
    </citation>
    <scope>NUCLEOTIDE SEQUENCE</scope>
    <source>
        <strain evidence="9">LS3</strain>
    </source>
</reference>
<dbReference type="InterPro" id="IPR013149">
    <property type="entry name" value="ADH-like_C"/>
</dbReference>
<evidence type="ECO:0000256" key="7">
    <source>
        <dbReference type="RuleBase" id="RU361277"/>
    </source>
</evidence>
<dbReference type="PROSITE" id="PS00059">
    <property type="entry name" value="ADH_ZINC"/>
    <property type="match status" value="1"/>
</dbReference>
<reference evidence="9" key="2">
    <citation type="submission" date="2014-06" db="EMBL/GenBank/DDBJ databases">
        <title>The complete genome of Blastobotrys (Arxula) adeninivorans LS3 - a yeast of biotechnological interest.</title>
        <authorList>
            <person name="Kunze G."/>
            <person name="Gaillardin C."/>
            <person name="Czernicka M."/>
            <person name="Durrens P."/>
            <person name="Martin T."/>
            <person name="Boer E."/>
            <person name="Gabaldon T."/>
            <person name="Cruz J."/>
            <person name="Talla E."/>
            <person name="Marck C."/>
            <person name="Goffeau A."/>
            <person name="Barbe V."/>
            <person name="Baret P."/>
            <person name="Baronian K."/>
            <person name="Beier S."/>
            <person name="Bleykasten C."/>
            <person name="Bode R."/>
            <person name="Casaregola S."/>
            <person name="Despons L."/>
            <person name="Fairhead C."/>
            <person name="Giersberg M."/>
            <person name="Gierski P."/>
            <person name="Hahnel U."/>
            <person name="Hartmann A."/>
            <person name="Jankowska D."/>
            <person name="Jubin C."/>
            <person name="Jung P."/>
            <person name="Lafontaine I."/>
            <person name="Leh-Louis V."/>
            <person name="Lemaire M."/>
            <person name="Marcet-Houben M."/>
            <person name="Mascher M."/>
            <person name="Morel G."/>
            <person name="Richard G.-F."/>
            <person name="Riechen J."/>
            <person name="Sacerdot C."/>
            <person name="Sarkar A."/>
            <person name="Savel G."/>
            <person name="Schacherer J."/>
            <person name="Sherman D."/>
            <person name="Straub M.-L."/>
            <person name="Stein N."/>
            <person name="Thierry A."/>
            <person name="Trautwein-Schult A."/>
            <person name="Westhof E."/>
            <person name="Worch S."/>
            <person name="Dujon B."/>
            <person name="Souciet J.-L."/>
            <person name="Wincker P."/>
            <person name="Scholz U."/>
            <person name="Neuveglise N."/>
        </authorList>
    </citation>
    <scope>NUCLEOTIDE SEQUENCE</scope>
    <source>
        <strain evidence="9">LS3</strain>
    </source>
</reference>
<dbReference type="EC" id="1.1.1.9" evidence="9"/>
<dbReference type="Pfam" id="PF00107">
    <property type="entry name" value="ADH_zinc_N"/>
    <property type="match status" value="1"/>
</dbReference>
<dbReference type="SMART" id="SM00829">
    <property type="entry name" value="PKS_ER"/>
    <property type="match status" value="1"/>
</dbReference>
<dbReference type="InterPro" id="IPR036291">
    <property type="entry name" value="NAD(P)-bd_dom_sf"/>
</dbReference>
<comment type="similarity">
    <text evidence="2 7">Belongs to the zinc-containing alcohol dehydrogenase family.</text>
</comment>
<dbReference type="SUPFAM" id="SSF50129">
    <property type="entry name" value="GroES-like"/>
    <property type="match status" value="1"/>
</dbReference>
<protein>
    <submittedName>
        <fullName evidence="9">ARAD1D42592p</fullName>
        <ecNumber evidence="9">1.1.1.9</ecNumber>
    </submittedName>
</protein>
<dbReference type="Gene3D" id="3.40.50.720">
    <property type="entry name" value="NAD(P)-binding Rossmann-like Domain"/>
    <property type="match status" value="1"/>
</dbReference>
<evidence type="ECO:0000256" key="5">
    <source>
        <dbReference type="ARBA" id="ARBA00023002"/>
    </source>
</evidence>